<evidence type="ECO:0000256" key="4">
    <source>
        <dbReference type="ARBA" id="ARBA00023465"/>
    </source>
</evidence>
<evidence type="ECO:0000256" key="1">
    <source>
        <dbReference type="ARBA" id="ARBA00023239"/>
    </source>
</evidence>
<organism evidence="10 11">
    <name type="scientific">Methyloprofundus sedimenti</name>
    <dbReference type="NCBI Taxonomy" id="1420851"/>
    <lineage>
        <taxon>Bacteria</taxon>
        <taxon>Pseudomonadati</taxon>
        <taxon>Pseudomonadota</taxon>
        <taxon>Gammaproteobacteria</taxon>
        <taxon>Methylococcales</taxon>
        <taxon>Methylococcaceae</taxon>
        <taxon>Methyloprofundus</taxon>
    </lineage>
</organism>
<comment type="function">
    <text evidence="6">Involved in heme d1 biosynthesis. Catalyzes the decarboxylation of siroheme into didecarboxysiroheme.</text>
</comment>
<dbReference type="InterPro" id="IPR053953">
    <property type="entry name" value="NirdL-like_HTH"/>
</dbReference>
<comment type="pathway">
    <text evidence="2">Porphyrin-containing compound metabolism.</text>
</comment>
<dbReference type="OrthoDB" id="5568033at2"/>
<feature type="domain" description="Siroheme decarboxylase NirL-like HTH" evidence="9">
    <location>
        <begin position="6"/>
        <end position="51"/>
    </location>
</feature>
<dbReference type="GO" id="GO:0016829">
    <property type="term" value="F:lyase activity"/>
    <property type="evidence" value="ECO:0007669"/>
    <property type="project" value="UniProtKB-KW"/>
</dbReference>
<accession>A0A1V8M2G9</accession>
<evidence type="ECO:0000313" key="10">
    <source>
        <dbReference type="EMBL" id="OQK15751.1"/>
    </source>
</evidence>
<dbReference type="Proteomes" id="UP000191980">
    <property type="component" value="Unassembled WGS sequence"/>
</dbReference>
<dbReference type="InterPro" id="IPR040523">
    <property type="entry name" value="AsnC_trans_reg2"/>
</dbReference>
<dbReference type="InterPro" id="IPR036390">
    <property type="entry name" value="WH_DNA-bd_sf"/>
</dbReference>
<comment type="caution">
    <text evidence="10">The sequence shown here is derived from an EMBL/GenBank/DDBJ whole genome shotgun (WGS) entry which is preliminary data.</text>
</comment>
<keyword evidence="11" id="KW-1185">Reference proteome</keyword>
<dbReference type="STRING" id="1420851.AU255_16265"/>
<dbReference type="PANTHER" id="PTHR43413">
    <property type="entry name" value="TRANSCRIPTIONAL REGULATOR, ASNC FAMILY"/>
    <property type="match status" value="1"/>
</dbReference>
<comment type="catalytic activity">
    <reaction evidence="7">
        <text>siroheme + 2 H(+) = 12,18-didecarboxysiroheme + 2 CO2</text>
        <dbReference type="Rhea" id="RHEA:19093"/>
        <dbReference type="ChEBI" id="CHEBI:15378"/>
        <dbReference type="ChEBI" id="CHEBI:16526"/>
        <dbReference type="ChEBI" id="CHEBI:60052"/>
        <dbReference type="ChEBI" id="CHEBI:140497"/>
        <dbReference type="EC" id="4.1.1.111"/>
    </reaction>
</comment>
<dbReference type="Pfam" id="PF17805">
    <property type="entry name" value="AsnC_trans_reg2"/>
    <property type="match status" value="1"/>
</dbReference>
<keyword evidence="1" id="KW-0456">Lyase</keyword>
<evidence type="ECO:0000313" key="11">
    <source>
        <dbReference type="Proteomes" id="UP000191980"/>
    </source>
</evidence>
<evidence type="ECO:0000256" key="6">
    <source>
        <dbReference type="ARBA" id="ARBA00045291"/>
    </source>
</evidence>
<feature type="domain" description="Siroheme decarboxylase AsnC-like ligand binding" evidence="8">
    <location>
        <begin position="62"/>
        <end position="150"/>
    </location>
</feature>
<evidence type="ECO:0000256" key="7">
    <source>
        <dbReference type="ARBA" id="ARBA00048470"/>
    </source>
</evidence>
<gene>
    <name evidence="10" type="ORF">AU255_16265</name>
</gene>
<dbReference type="SUPFAM" id="SSF46785">
    <property type="entry name" value="Winged helix' DNA-binding domain"/>
    <property type="match status" value="1"/>
</dbReference>
<dbReference type="AlphaFoldDB" id="A0A1V8M2G9"/>
<dbReference type="Pfam" id="PF22451">
    <property type="entry name" value="NirdL-like_HTH"/>
    <property type="match status" value="1"/>
</dbReference>
<dbReference type="Gene3D" id="3.30.70.3460">
    <property type="match status" value="1"/>
</dbReference>
<evidence type="ECO:0000256" key="3">
    <source>
        <dbReference type="ARBA" id="ARBA00023457"/>
    </source>
</evidence>
<comment type="subunit">
    <text evidence="4">Probably forms a complex composed of NirD, NirL, NirG and NirH. All proteins are required for the total conversion of siroheme to didecarboxysiroheme.</text>
</comment>
<evidence type="ECO:0000259" key="9">
    <source>
        <dbReference type="Pfam" id="PF22451"/>
    </source>
</evidence>
<reference evidence="10 11" key="1">
    <citation type="submission" date="2015-12" db="EMBL/GenBank/DDBJ databases">
        <authorList>
            <person name="Shamseldin A."/>
            <person name="Moawad H."/>
            <person name="Abd El-Rahim W.M."/>
            <person name="Sadowsky M.J."/>
        </authorList>
    </citation>
    <scope>NUCLEOTIDE SEQUENCE [LARGE SCALE GENOMIC DNA]</scope>
    <source>
        <strain evidence="10 11">WF1</strain>
    </source>
</reference>
<proteinExistence type="inferred from homology"/>
<evidence type="ECO:0000256" key="2">
    <source>
        <dbReference type="ARBA" id="ARBA00023444"/>
    </source>
</evidence>
<dbReference type="InterPro" id="IPR050684">
    <property type="entry name" value="HTH-Siroheme_Decarb"/>
</dbReference>
<dbReference type="EC" id="4.1.1.111" evidence="5"/>
<dbReference type="EMBL" id="LPUF01000003">
    <property type="protein sequence ID" value="OQK15751.1"/>
    <property type="molecule type" value="Genomic_DNA"/>
</dbReference>
<sequence>MIEAIDLQLVAAVQEGLPIASRPYALIAEQLNLDEAEVISRLAKLKQQGLIKRLGVIVKHRRLGYQSNAMVVFNIPDALVNQMGQQVSQFQFINLCYQRPRHGEHWPYNLFCMIHGKSREKVQQQLSYLIESCALENYAHDILFSRRCFKQRGAVYFPTPVTANK</sequence>
<dbReference type="PANTHER" id="PTHR43413:SF1">
    <property type="entry name" value="SIROHEME DECARBOXYLASE NIRL SUBUNIT"/>
    <property type="match status" value="1"/>
</dbReference>
<protein>
    <recommendedName>
        <fullName evidence="5">siroheme decarboxylase</fullName>
        <ecNumber evidence="5">4.1.1.111</ecNumber>
    </recommendedName>
</protein>
<comment type="similarity">
    <text evidence="3">Belongs to the Ahb/Nir family.</text>
</comment>
<evidence type="ECO:0000256" key="5">
    <source>
        <dbReference type="ARBA" id="ARBA00023471"/>
    </source>
</evidence>
<dbReference type="RefSeq" id="WP_080523986.1">
    <property type="nucleotide sequence ID" value="NZ_LPUF01000003.1"/>
</dbReference>
<evidence type="ECO:0000259" key="8">
    <source>
        <dbReference type="Pfam" id="PF17805"/>
    </source>
</evidence>
<name>A0A1V8M2G9_9GAMM</name>